<evidence type="ECO:0000256" key="1">
    <source>
        <dbReference type="SAM" id="MobiDB-lite"/>
    </source>
</evidence>
<feature type="transmembrane region" description="Helical" evidence="2">
    <location>
        <begin position="6"/>
        <end position="24"/>
    </location>
</feature>
<evidence type="ECO:0000313" key="4">
    <source>
        <dbReference type="Proteomes" id="UP000245590"/>
    </source>
</evidence>
<evidence type="ECO:0000256" key="2">
    <source>
        <dbReference type="SAM" id="Phobius"/>
    </source>
</evidence>
<dbReference type="Pfam" id="PF14808">
    <property type="entry name" value="TMEM164"/>
    <property type="match status" value="1"/>
</dbReference>
<accession>A0A2U2RH03</accession>
<name>A0A2U2RH03_9MICO</name>
<feature type="region of interest" description="Disordered" evidence="1">
    <location>
        <begin position="241"/>
        <end position="266"/>
    </location>
</feature>
<dbReference type="OrthoDB" id="9813172at2"/>
<protein>
    <submittedName>
        <fullName evidence="3">TIGR02206 family membrane protein</fullName>
    </submittedName>
</protein>
<feature type="transmembrane region" description="Helical" evidence="2">
    <location>
        <begin position="157"/>
        <end position="183"/>
    </location>
</feature>
<feature type="transmembrane region" description="Helical" evidence="2">
    <location>
        <begin position="130"/>
        <end position="150"/>
    </location>
</feature>
<dbReference type="EMBL" id="QFKX01000007">
    <property type="protein sequence ID" value="PWH05136.1"/>
    <property type="molecule type" value="Genomic_DNA"/>
</dbReference>
<keyword evidence="2" id="KW-0812">Transmembrane</keyword>
<dbReference type="AlphaFoldDB" id="A0A2U2RH03"/>
<organism evidence="3 4">
    <name type="scientific">Brachybacterium endophyticum</name>
    <dbReference type="NCBI Taxonomy" id="2182385"/>
    <lineage>
        <taxon>Bacteria</taxon>
        <taxon>Bacillati</taxon>
        <taxon>Actinomycetota</taxon>
        <taxon>Actinomycetes</taxon>
        <taxon>Micrococcales</taxon>
        <taxon>Dermabacteraceae</taxon>
        <taxon>Brachybacterium</taxon>
    </lineage>
</organism>
<keyword evidence="2" id="KW-0472">Membrane</keyword>
<feature type="transmembrane region" description="Helical" evidence="2">
    <location>
        <begin position="45"/>
        <end position="67"/>
    </location>
</feature>
<sequence length="266" mass="29508">MTPYGPEHVTVLVLIALVALIALRRIRRSARTPQAVDRIENRLRVLGWVLLANSILWTLWGVMPWAWNIEESLPLHFSDALRFIGPLALITRARWAVVVSYFWGLTLNMQSVLTPDVNYFVWPPLEFCEYWLAHGTGVLIPVLLVWGLGLHPTWRGFALAYAATVGWALIAQLGNLLTGGNYAYLHHAPAGPSLLDVMGPWPVYILVEALVSAGVWALITLPWVLVDRRSGALPAGPGGLVRRRPLRSEPDTAHSPVRDTLDTVQG</sequence>
<feature type="transmembrane region" description="Helical" evidence="2">
    <location>
        <begin position="203"/>
        <end position="226"/>
    </location>
</feature>
<comment type="caution">
    <text evidence="3">The sequence shown here is derived from an EMBL/GenBank/DDBJ whole genome shotgun (WGS) entry which is preliminary data.</text>
</comment>
<keyword evidence="4" id="KW-1185">Reference proteome</keyword>
<gene>
    <name evidence="3" type="ORF">DEO23_14950</name>
</gene>
<reference evidence="3 4" key="1">
    <citation type="submission" date="2018-05" db="EMBL/GenBank/DDBJ databases">
        <title>Brachybacterium sp. M1HQ-2T, whole genome shotgun sequence.</title>
        <authorList>
            <person name="Tuo L."/>
        </authorList>
    </citation>
    <scope>NUCLEOTIDE SEQUENCE [LARGE SCALE GENOMIC DNA]</scope>
    <source>
        <strain evidence="3 4">M1HQ-2</strain>
    </source>
</reference>
<evidence type="ECO:0000313" key="3">
    <source>
        <dbReference type="EMBL" id="PWH05136.1"/>
    </source>
</evidence>
<dbReference type="Proteomes" id="UP000245590">
    <property type="component" value="Unassembled WGS sequence"/>
</dbReference>
<keyword evidence="2" id="KW-1133">Transmembrane helix</keyword>
<proteinExistence type="predicted"/>
<dbReference type="InterPro" id="IPR011737">
    <property type="entry name" value="CHP02206_TP0381"/>
</dbReference>
<feature type="compositionally biased region" description="Basic and acidic residues" evidence="1">
    <location>
        <begin position="246"/>
        <end position="266"/>
    </location>
</feature>
<dbReference type="NCBIfam" id="TIGR02206">
    <property type="entry name" value="intg_mem_TP0381"/>
    <property type="match status" value="1"/>
</dbReference>